<evidence type="ECO:0000313" key="3">
    <source>
        <dbReference type="EMBL" id="GAH89675.1"/>
    </source>
</evidence>
<sequence>MKKPKGLREIHEIMEKIYEEEKRLNAEQRVKRLREESDKFMRERKLSLKRVTPKELKHIVA</sequence>
<name>X1K7S3_9ZZZZ</name>
<protein>
    <submittedName>
        <fullName evidence="3">Uncharacterized protein</fullName>
    </submittedName>
</protein>
<keyword evidence="1" id="KW-0175">Coiled coil</keyword>
<evidence type="ECO:0000256" key="1">
    <source>
        <dbReference type="SAM" id="Coils"/>
    </source>
</evidence>
<evidence type="ECO:0000313" key="2">
    <source>
        <dbReference type="EMBL" id="GAG68751.1"/>
    </source>
</evidence>
<dbReference type="EMBL" id="BARU01037764">
    <property type="protein sequence ID" value="GAH89675.1"/>
    <property type="molecule type" value="Genomic_DNA"/>
</dbReference>
<feature type="coiled-coil region" evidence="1">
    <location>
        <begin position="16"/>
        <end position="43"/>
    </location>
</feature>
<comment type="caution">
    <text evidence="3">The sequence shown here is derived from an EMBL/GenBank/DDBJ whole genome shotgun (WGS) entry which is preliminary data.</text>
</comment>
<organism evidence="3">
    <name type="scientific">marine sediment metagenome</name>
    <dbReference type="NCBI Taxonomy" id="412755"/>
    <lineage>
        <taxon>unclassified sequences</taxon>
        <taxon>metagenomes</taxon>
        <taxon>ecological metagenomes</taxon>
    </lineage>
</organism>
<proteinExistence type="predicted"/>
<dbReference type="EMBL" id="BART01004264">
    <property type="protein sequence ID" value="GAG68751.1"/>
    <property type="molecule type" value="Genomic_DNA"/>
</dbReference>
<reference evidence="3" key="1">
    <citation type="journal article" date="2014" name="Front. Microbiol.">
        <title>High frequency of phylogenetically diverse reductive dehalogenase-homologous genes in deep subseafloor sedimentary metagenomes.</title>
        <authorList>
            <person name="Kawai M."/>
            <person name="Futagami T."/>
            <person name="Toyoda A."/>
            <person name="Takaki Y."/>
            <person name="Nishi S."/>
            <person name="Hori S."/>
            <person name="Arai W."/>
            <person name="Tsubouchi T."/>
            <person name="Morono Y."/>
            <person name="Uchiyama I."/>
            <person name="Ito T."/>
            <person name="Fujiyama A."/>
            <person name="Inagaki F."/>
            <person name="Takami H."/>
        </authorList>
    </citation>
    <scope>NUCLEOTIDE SEQUENCE</scope>
    <source>
        <strain evidence="3">Expedition CK06-06</strain>
    </source>
</reference>
<gene>
    <name evidence="2" type="ORF">S01H4_10885</name>
    <name evidence="3" type="ORF">S03H2_58785</name>
</gene>
<dbReference type="AlphaFoldDB" id="X1K7S3"/>
<accession>X1K7S3</accession>